<proteinExistence type="predicted"/>
<evidence type="ECO:0000313" key="1">
    <source>
        <dbReference type="EMBL" id="XDQ50033.1"/>
    </source>
</evidence>
<gene>
    <name evidence="1" type="ORF">AB5J52_48825</name>
</gene>
<organism evidence="1">
    <name type="scientific">Streptomyces sp. R39</name>
    <dbReference type="NCBI Taxonomy" id="3238631"/>
    <lineage>
        <taxon>Bacteria</taxon>
        <taxon>Bacillati</taxon>
        <taxon>Actinomycetota</taxon>
        <taxon>Actinomycetes</taxon>
        <taxon>Kitasatosporales</taxon>
        <taxon>Streptomycetaceae</taxon>
        <taxon>Streptomyces</taxon>
    </lineage>
</organism>
<reference evidence="1" key="1">
    <citation type="submission" date="2024-07" db="EMBL/GenBank/DDBJ databases">
        <authorList>
            <person name="Yu S.T."/>
        </authorList>
    </citation>
    <scope>NUCLEOTIDE SEQUENCE</scope>
    <source>
        <strain evidence="1">R39</strain>
        <plasmid evidence="1">unnamed1</plasmid>
    </source>
</reference>
<dbReference type="AlphaFoldDB" id="A0AB39R8M6"/>
<geneLocation type="plasmid" evidence="1">
    <name>unnamed1</name>
</geneLocation>
<keyword evidence="1" id="KW-0614">Plasmid</keyword>
<accession>A0AB39R8M6</accession>
<dbReference type="RefSeq" id="WP_369228558.1">
    <property type="nucleotide sequence ID" value="NZ_CP163442.1"/>
</dbReference>
<name>A0AB39R8M6_9ACTN</name>
<sequence>MATWQDEPGAREWRQAVDTADRVHGPGVPPGELPGYRQGCAAIDEVVRLLADPTVPGALTAARSAMRRALRVMPQSEPDQLCYEQRWRGRHRWDGPLQVCDRPTCGRCLPLKAAAKEALPSVSHGETTPENA</sequence>
<protein>
    <submittedName>
        <fullName evidence="1">Uncharacterized protein</fullName>
    </submittedName>
</protein>
<dbReference type="EMBL" id="CP163442">
    <property type="protein sequence ID" value="XDQ50033.1"/>
    <property type="molecule type" value="Genomic_DNA"/>
</dbReference>